<dbReference type="InterPro" id="IPR013106">
    <property type="entry name" value="Ig_V-set"/>
</dbReference>
<evidence type="ECO:0000256" key="4">
    <source>
        <dbReference type="ARBA" id="ARBA00023157"/>
    </source>
</evidence>
<evidence type="ECO:0000313" key="8">
    <source>
        <dbReference type="Ensembl" id="ENSNBRP00000001978.1"/>
    </source>
</evidence>
<dbReference type="InterPro" id="IPR007110">
    <property type="entry name" value="Ig-like_dom"/>
</dbReference>
<reference evidence="8" key="2">
    <citation type="submission" date="2025-09" db="UniProtKB">
        <authorList>
            <consortium name="Ensembl"/>
        </authorList>
    </citation>
    <scope>IDENTIFICATION</scope>
</reference>
<keyword evidence="9" id="KW-1185">Reference proteome</keyword>
<evidence type="ECO:0000259" key="7">
    <source>
        <dbReference type="PROSITE" id="PS50835"/>
    </source>
</evidence>
<comment type="subcellular location">
    <subcellularLocation>
        <location evidence="1">Membrane</location>
    </subcellularLocation>
</comment>
<evidence type="ECO:0000256" key="2">
    <source>
        <dbReference type="ARBA" id="ARBA00022729"/>
    </source>
</evidence>
<name>A0A3Q4G6U9_NEOBR</name>
<dbReference type="Proteomes" id="UP000261580">
    <property type="component" value="Unassembled WGS sequence"/>
</dbReference>
<keyword evidence="5" id="KW-0325">Glycoprotein</keyword>
<evidence type="ECO:0000256" key="1">
    <source>
        <dbReference type="ARBA" id="ARBA00004370"/>
    </source>
</evidence>
<dbReference type="STRING" id="32507.ENSNBRP00000001978"/>
<feature type="domain" description="Ig-like" evidence="7">
    <location>
        <begin position="1"/>
        <end position="113"/>
    </location>
</feature>
<dbReference type="Gene3D" id="2.60.40.10">
    <property type="entry name" value="Immunoglobulins"/>
    <property type="match status" value="3"/>
</dbReference>
<evidence type="ECO:0000313" key="9">
    <source>
        <dbReference type="Proteomes" id="UP000261580"/>
    </source>
</evidence>
<reference evidence="8" key="1">
    <citation type="submission" date="2025-08" db="UniProtKB">
        <authorList>
            <consortium name="Ensembl"/>
        </authorList>
    </citation>
    <scope>IDENTIFICATION</scope>
</reference>
<sequence>VCQSLDAEENHNITLEWTFTSKPDTSISALKILCYMNNDHKHITLYFLHDGVEFSEDQDKKFSGRVQSDKDALREGQIRLQLSRLRTEDSGLYLCEVDTGYGRGYNSCRVTVSGKSHLVCPSQIVATMGDDVVLPCQLKLAVDANSETVEWTKPSVNPNIVHFHKDGRLVYENQNPSYHFRTRVFVDELIKGNVSLKIFNVKLSDEGTYRCSIPWIHEEASIVLTVGDGSENPDQTINKENHNITLEWTFTTKPNTSISALKILCSLNNDLTLYFLHDGVEVSEVQDEKFSGRVQSDKDALREGRIRLQLSRLRTEDSGLYLCEVDTGYGRGYNSCRVTVSGKTIHLYTSDHCQLLK</sequence>
<dbReference type="InterPro" id="IPR050504">
    <property type="entry name" value="IgSF_BTN/MOG"/>
</dbReference>
<dbReference type="PROSITE" id="PS50835">
    <property type="entry name" value="IG_LIKE"/>
    <property type="match status" value="2"/>
</dbReference>
<dbReference type="Ensembl" id="ENSNBRT00000002057.1">
    <property type="protein sequence ID" value="ENSNBRP00000001978.1"/>
    <property type="gene ID" value="ENSNBRG00000001599.1"/>
</dbReference>
<dbReference type="FunFam" id="2.60.40.10:FF:000142">
    <property type="entry name" value="V-set domain-containing T-cell activation inhibitor 1"/>
    <property type="match status" value="1"/>
</dbReference>
<dbReference type="SMART" id="SM00406">
    <property type="entry name" value="IGv"/>
    <property type="match status" value="3"/>
</dbReference>
<dbReference type="InterPro" id="IPR013783">
    <property type="entry name" value="Ig-like_fold"/>
</dbReference>
<dbReference type="SMART" id="SM00408">
    <property type="entry name" value="IGc2"/>
    <property type="match status" value="3"/>
</dbReference>
<dbReference type="GO" id="GO:0001817">
    <property type="term" value="P:regulation of cytokine production"/>
    <property type="evidence" value="ECO:0007669"/>
    <property type="project" value="TreeGrafter"/>
</dbReference>
<dbReference type="InterPro" id="IPR036179">
    <property type="entry name" value="Ig-like_dom_sf"/>
</dbReference>
<keyword evidence="3" id="KW-0472">Membrane</keyword>
<dbReference type="GO" id="GO:0005102">
    <property type="term" value="F:signaling receptor binding"/>
    <property type="evidence" value="ECO:0007669"/>
    <property type="project" value="TreeGrafter"/>
</dbReference>
<dbReference type="Pfam" id="PF07686">
    <property type="entry name" value="V-set"/>
    <property type="match status" value="2"/>
</dbReference>
<organism evidence="8 9">
    <name type="scientific">Neolamprologus brichardi</name>
    <name type="common">Fairy cichlid</name>
    <name type="synonym">Lamprologus brichardi</name>
    <dbReference type="NCBI Taxonomy" id="32507"/>
    <lineage>
        <taxon>Eukaryota</taxon>
        <taxon>Metazoa</taxon>
        <taxon>Chordata</taxon>
        <taxon>Craniata</taxon>
        <taxon>Vertebrata</taxon>
        <taxon>Euteleostomi</taxon>
        <taxon>Actinopterygii</taxon>
        <taxon>Neopterygii</taxon>
        <taxon>Teleostei</taxon>
        <taxon>Neoteleostei</taxon>
        <taxon>Acanthomorphata</taxon>
        <taxon>Ovalentaria</taxon>
        <taxon>Cichlomorphae</taxon>
        <taxon>Cichliformes</taxon>
        <taxon>Cichlidae</taxon>
        <taxon>African cichlids</taxon>
        <taxon>Pseudocrenilabrinae</taxon>
        <taxon>Lamprologini</taxon>
        <taxon>Neolamprologus</taxon>
    </lineage>
</organism>
<dbReference type="GO" id="GO:0009897">
    <property type="term" value="C:external side of plasma membrane"/>
    <property type="evidence" value="ECO:0007669"/>
    <property type="project" value="TreeGrafter"/>
</dbReference>
<keyword evidence="4" id="KW-1015">Disulfide bond</keyword>
<dbReference type="SUPFAM" id="SSF48726">
    <property type="entry name" value="Immunoglobulin"/>
    <property type="match status" value="3"/>
</dbReference>
<feature type="domain" description="Ig-like" evidence="7">
    <location>
        <begin position="129"/>
        <end position="223"/>
    </location>
</feature>
<evidence type="ECO:0000256" key="3">
    <source>
        <dbReference type="ARBA" id="ARBA00023136"/>
    </source>
</evidence>
<dbReference type="Bgee" id="ENSNBRG00000001599">
    <property type="expression patterns" value="Expressed in mesonephros and 8 other cell types or tissues"/>
</dbReference>
<dbReference type="InterPro" id="IPR003598">
    <property type="entry name" value="Ig_sub2"/>
</dbReference>
<dbReference type="GeneTree" id="ENSGT01030000234775"/>
<dbReference type="InterPro" id="IPR003599">
    <property type="entry name" value="Ig_sub"/>
</dbReference>
<dbReference type="AlphaFoldDB" id="A0A3Q4G6U9"/>
<proteinExistence type="predicted"/>
<protein>
    <recommendedName>
        <fullName evidence="7">Ig-like domain-containing protein</fullName>
    </recommendedName>
</protein>
<keyword evidence="6" id="KW-0393">Immunoglobulin domain</keyword>
<accession>A0A3Q4G6U9</accession>
<dbReference type="SMART" id="SM00409">
    <property type="entry name" value="IG"/>
    <property type="match status" value="3"/>
</dbReference>
<evidence type="ECO:0000256" key="6">
    <source>
        <dbReference type="ARBA" id="ARBA00023319"/>
    </source>
</evidence>
<dbReference type="GO" id="GO:0050852">
    <property type="term" value="P:T cell receptor signaling pathway"/>
    <property type="evidence" value="ECO:0007669"/>
    <property type="project" value="TreeGrafter"/>
</dbReference>
<dbReference type="GO" id="GO:1903037">
    <property type="term" value="P:regulation of leukocyte cell-cell adhesion"/>
    <property type="evidence" value="ECO:0007669"/>
    <property type="project" value="UniProtKB-ARBA"/>
</dbReference>
<keyword evidence="2" id="KW-0732">Signal</keyword>
<dbReference type="GO" id="GO:0050863">
    <property type="term" value="P:regulation of T cell activation"/>
    <property type="evidence" value="ECO:0007669"/>
    <property type="project" value="UniProtKB-ARBA"/>
</dbReference>
<dbReference type="PANTHER" id="PTHR24100">
    <property type="entry name" value="BUTYROPHILIN"/>
    <property type="match status" value="1"/>
</dbReference>
<evidence type="ECO:0000256" key="5">
    <source>
        <dbReference type="ARBA" id="ARBA00023180"/>
    </source>
</evidence>